<name>A0A3P8G6J5_HELPZ</name>
<dbReference type="OrthoDB" id="75724at2759"/>
<dbReference type="EMBL" id="UZAH01033690">
    <property type="protein sequence ID" value="VDP30649.1"/>
    <property type="molecule type" value="Genomic_DNA"/>
</dbReference>
<reference evidence="1 2" key="1">
    <citation type="submission" date="2018-11" db="EMBL/GenBank/DDBJ databases">
        <authorList>
            <consortium name="Pathogen Informatics"/>
        </authorList>
    </citation>
    <scope>NUCLEOTIDE SEQUENCE [LARGE SCALE GENOMIC DNA]</scope>
</reference>
<gene>
    <name evidence="1" type="ORF">HPBE_LOCUS22138</name>
</gene>
<dbReference type="AlphaFoldDB" id="A0A3P8G6J5"/>
<accession>A0A3P8G6J5</accession>
<evidence type="ECO:0000313" key="1">
    <source>
        <dbReference type="EMBL" id="VDP30649.1"/>
    </source>
</evidence>
<reference evidence="3" key="2">
    <citation type="submission" date="2019-09" db="UniProtKB">
        <authorList>
            <consortium name="WormBaseParasite"/>
        </authorList>
    </citation>
    <scope>IDENTIFICATION</scope>
</reference>
<protein>
    <submittedName>
        <fullName evidence="3">Fibronectin type-III domain-containing protein</fullName>
    </submittedName>
</protein>
<evidence type="ECO:0000313" key="3">
    <source>
        <dbReference type="WBParaSite" id="HPBE_0002213901-mRNA-1"/>
    </source>
</evidence>
<sequence length="155" mass="17163">MSSASTLKDLVLTYTEYTVTIELVGNRYNPQHKLILQAAAITSKDDWKTQVPIKSGKVKPAQNGIVDKTHRGIRVSLSNAVKSSSVVIKVLFASCILLVVIKVIRRGVARLWCKSHAGDPELFSVAVFMNVPEIFPAPHAKRPRQKSEEGERGER</sequence>
<evidence type="ECO:0000313" key="2">
    <source>
        <dbReference type="Proteomes" id="UP000050761"/>
    </source>
</evidence>
<organism evidence="1">
    <name type="scientific">Heligmosomoides polygyrus</name>
    <name type="common">Parasitic roundworm</name>
    <dbReference type="NCBI Taxonomy" id="6339"/>
    <lineage>
        <taxon>Eukaryota</taxon>
        <taxon>Metazoa</taxon>
        <taxon>Ecdysozoa</taxon>
        <taxon>Nematoda</taxon>
        <taxon>Chromadorea</taxon>
        <taxon>Rhabditida</taxon>
        <taxon>Rhabditina</taxon>
        <taxon>Rhabditomorpha</taxon>
        <taxon>Strongyloidea</taxon>
        <taxon>Heligmosomidae</taxon>
        <taxon>Heligmosomoides</taxon>
    </lineage>
</organism>
<dbReference type="WBParaSite" id="HPBE_0002213901-mRNA-1">
    <property type="protein sequence ID" value="HPBE_0002213901-mRNA-1"/>
    <property type="gene ID" value="HPBE_0002213901"/>
</dbReference>
<proteinExistence type="predicted"/>
<dbReference type="Proteomes" id="UP000050761">
    <property type="component" value="Unassembled WGS sequence"/>
</dbReference>
<keyword evidence="2" id="KW-1185">Reference proteome</keyword>